<dbReference type="GO" id="GO:0006302">
    <property type="term" value="P:double-strand break repair"/>
    <property type="evidence" value="ECO:0007669"/>
    <property type="project" value="InterPro"/>
</dbReference>
<dbReference type="RefSeq" id="WP_194367803.1">
    <property type="nucleotide sequence ID" value="NZ_CP054493.1"/>
</dbReference>
<dbReference type="InterPro" id="IPR038729">
    <property type="entry name" value="Rad50/SbcC_AAA"/>
</dbReference>
<dbReference type="InterPro" id="IPR027417">
    <property type="entry name" value="P-loop_NTPase"/>
</dbReference>
<dbReference type="GO" id="GO:0016887">
    <property type="term" value="F:ATP hydrolysis activity"/>
    <property type="evidence" value="ECO:0007669"/>
    <property type="project" value="InterPro"/>
</dbReference>
<dbReference type="PANTHER" id="PTHR32114:SF2">
    <property type="entry name" value="ABC TRANSPORTER ABCH.3"/>
    <property type="match status" value="1"/>
</dbReference>
<evidence type="ECO:0000313" key="4">
    <source>
        <dbReference type="Proteomes" id="UP000593836"/>
    </source>
</evidence>
<feature type="domain" description="Rad50/SbcC-type AAA" evidence="2">
    <location>
        <begin position="6"/>
        <end position="237"/>
    </location>
</feature>
<dbReference type="PANTHER" id="PTHR32114">
    <property type="entry name" value="ABC TRANSPORTER ABCH.3"/>
    <property type="match status" value="1"/>
</dbReference>
<dbReference type="KEGG" id="smas:HUE87_05945"/>
<name>A0A7S7M2E3_9BACT</name>
<evidence type="ECO:0000256" key="1">
    <source>
        <dbReference type="SAM" id="Coils"/>
    </source>
</evidence>
<feature type="coiled-coil region" evidence="1">
    <location>
        <begin position="269"/>
        <end position="329"/>
    </location>
</feature>
<dbReference type="Pfam" id="PF13476">
    <property type="entry name" value="AAA_23"/>
    <property type="match status" value="1"/>
</dbReference>
<gene>
    <name evidence="3" type="ORF">HUE87_05945</name>
</gene>
<dbReference type="EMBL" id="CP054493">
    <property type="protein sequence ID" value="QOY55765.1"/>
    <property type="molecule type" value="Genomic_DNA"/>
</dbReference>
<accession>A0A7S7M2E3</accession>
<dbReference type="Proteomes" id="UP000593836">
    <property type="component" value="Chromosome"/>
</dbReference>
<dbReference type="Gene3D" id="3.40.50.300">
    <property type="entry name" value="P-loop containing nucleotide triphosphate hydrolases"/>
    <property type="match status" value="2"/>
</dbReference>
<keyword evidence="1" id="KW-0175">Coiled coil</keyword>
<protein>
    <submittedName>
        <fullName evidence="3">SMC family ATPase</fullName>
    </submittedName>
</protein>
<evidence type="ECO:0000259" key="2">
    <source>
        <dbReference type="Pfam" id="PF13476"/>
    </source>
</evidence>
<evidence type="ECO:0000313" key="3">
    <source>
        <dbReference type="EMBL" id="QOY55765.1"/>
    </source>
</evidence>
<proteinExistence type="predicted"/>
<dbReference type="AlphaFoldDB" id="A0A7S7M2E3"/>
<feature type="coiled-coil region" evidence="1">
    <location>
        <begin position="445"/>
        <end position="472"/>
    </location>
</feature>
<keyword evidence="4" id="KW-1185">Reference proteome</keyword>
<dbReference type="SUPFAM" id="SSF52540">
    <property type="entry name" value="P-loop containing nucleoside triphosphate hydrolases"/>
    <property type="match status" value="1"/>
</dbReference>
<organism evidence="3 4">
    <name type="scientific">Candidatus Sulfurimonas marisnigri</name>
    <dbReference type="NCBI Taxonomy" id="2740405"/>
    <lineage>
        <taxon>Bacteria</taxon>
        <taxon>Pseudomonadati</taxon>
        <taxon>Campylobacterota</taxon>
        <taxon>Epsilonproteobacteria</taxon>
        <taxon>Campylobacterales</taxon>
        <taxon>Sulfurimonadaceae</taxon>
        <taxon>Sulfurimonas</taxon>
    </lineage>
</organism>
<sequence length="789" mass="91144">MILSNIKLTNFKKYTEFEIEFGEGLVGIIGKNGSGKSTIFEAILFALYGEAKTRGNKELIRNANASVKDPVVVELEFEFESLEYKVVREFRGKALSAHAKFYKNGELTTTGAKEVTTSIVNLTKMSKDAFMHTLFASQKELISLSTLKNEDRKKMIRKLLGLEKIDFVEKELVEKSRELKREISAFAEVLLGEDEIKLKQEQIKSNEDAKKSISEDEKSKTKELESIKSRELHVKKELEVFAKTKEQKQKLFSELELAKNSKSSEVMNQVKLSAEVHELEHKQEELNKLGNLKSEYINLQEQLKNQEKLKEFHLKKEGLQKEQVNLRDQYTKSKSDIHTLEKACEMYEQYTFDIKNLDQDLHIRQDDIEAKHTIEKELLAEMAGEQKQIDVTNSKIAKLKELGSESECPTCTRPLIEEYDNVINSLVDIVNNTHQKKITEFKKQLLHVQTQKATLEAQKKAKEKEHLELSKSLNLIQSKLQDLKTAQEHFVHVEKKGLKNKEALKELEQYNYDEKQHYIILSNFTELEPKYKHLLSLETELKRFVLVKSDLANVTKNIEVLDSTCSDKEAEFKLVIYDDVKHKHALDEHEGLLKTIESKTAFINELKVQTAKIDGEIKNIQNSLENNETQLKKVQTKKDDLVDYEKIKLSLAEFKTKLNAKVAPRISSVASEMYSQITKGKYQHIEVSNDFDFFIYDEGKKYPIERFSGGEIDLANLVLRIAISKTLTELSGASSIGFLAFDEVFGSQDEARRMEILEAFHTIKEQYRQIFLISHEMEIKEMFERVVEL</sequence>
<reference evidence="3 4" key="1">
    <citation type="submission" date="2020-05" db="EMBL/GenBank/DDBJ databases">
        <title>Sulfurimonas marisnigri, sp. nov., and Sulfurimonas baltica, sp. nov., manganese oxide reducing chemolithoautotrophs of the class Epsilonproteobacteria isolated from the pelagic redoxclines of the Black and Baltic Seas and emended description of the genus Sulfurimonas.</title>
        <authorList>
            <person name="Henkel J.V."/>
            <person name="Laudan C."/>
            <person name="Werner J."/>
            <person name="Neu T."/>
            <person name="Plewe S."/>
            <person name="Sproer C."/>
            <person name="Bunk B."/>
            <person name="Schulz-Vogt H.N."/>
        </authorList>
    </citation>
    <scope>NUCLEOTIDE SEQUENCE [LARGE SCALE GENOMIC DNA]</scope>
    <source>
        <strain evidence="3 4">SoZ1</strain>
    </source>
</reference>